<evidence type="ECO:0000313" key="3">
    <source>
        <dbReference type="Proteomes" id="UP000831068"/>
    </source>
</evidence>
<keyword evidence="3" id="KW-1185">Reference proteome</keyword>
<dbReference type="SMART" id="SM00419">
    <property type="entry name" value="HTH_CRP"/>
    <property type="match status" value="1"/>
</dbReference>
<dbReference type="Proteomes" id="UP000831068">
    <property type="component" value="Chromosome"/>
</dbReference>
<dbReference type="InterPro" id="IPR036390">
    <property type="entry name" value="WH_DNA-bd_sf"/>
</dbReference>
<dbReference type="Pfam" id="PF13545">
    <property type="entry name" value="HTH_Crp_2"/>
    <property type="match status" value="1"/>
</dbReference>
<sequence>MCGYLRETNSVESDVEFIIILTTQQIASITGLRVETVIRTIKKLQAANVLAIFKGKIVLSNTQ</sequence>
<proteinExistence type="predicted"/>
<evidence type="ECO:0000313" key="2">
    <source>
        <dbReference type="EMBL" id="UOE37495.1"/>
    </source>
</evidence>
<accession>A0ABY4BLM2</accession>
<evidence type="ECO:0000259" key="1">
    <source>
        <dbReference type="PROSITE" id="PS51063"/>
    </source>
</evidence>
<protein>
    <submittedName>
        <fullName evidence="2">Helix-turn-helix domain-containing protein</fullName>
    </submittedName>
</protein>
<dbReference type="PROSITE" id="PS51063">
    <property type="entry name" value="HTH_CRP_2"/>
    <property type="match status" value="1"/>
</dbReference>
<reference evidence="2 3" key="1">
    <citation type="submission" date="2022-03" db="EMBL/GenBank/DDBJ databases">
        <title>Chryseobacterium sp. isolated from the Andong Sikhe.</title>
        <authorList>
            <person name="Won M."/>
            <person name="Kim S.-J."/>
            <person name="Kwon S.-W."/>
        </authorList>
    </citation>
    <scope>NUCLEOTIDE SEQUENCE [LARGE SCALE GENOMIC DNA]</scope>
    <source>
        <strain evidence="2 3">ADR-1</strain>
    </source>
</reference>
<dbReference type="Gene3D" id="1.10.10.10">
    <property type="entry name" value="Winged helix-like DNA-binding domain superfamily/Winged helix DNA-binding domain"/>
    <property type="match status" value="1"/>
</dbReference>
<dbReference type="EMBL" id="CP094529">
    <property type="protein sequence ID" value="UOE37495.1"/>
    <property type="molecule type" value="Genomic_DNA"/>
</dbReference>
<dbReference type="SUPFAM" id="SSF46785">
    <property type="entry name" value="Winged helix' DNA-binding domain"/>
    <property type="match status" value="1"/>
</dbReference>
<name>A0ABY4BLM2_9FLAO</name>
<feature type="domain" description="HTH crp-type" evidence="1">
    <location>
        <begin position="1"/>
        <end position="63"/>
    </location>
</feature>
<dbReference type="InterPro" id="IPR012318">
    <property type="entry name" value="HTH_CRP"/>
</dbReference>
<organism evidence="2 3">
    <name type="scientific">Chryseobacterium oryzae</name>
    <dbReference type="NCBI Taxonomy" id="2929799"/>
    <lineage>
        <taxon>Bacteria</taxon>
        <taxon>Pseudomonadati</taxon>
        <taxon>Bacteroidota</taxon>
        <taxon>Flavobacteriia</taxon>
        <taxon>Flavobacteriales</taxon>
        <taxon>Weeksellaceae</taxon>
        <taxon>Chryseobacterium group</taxon>
        <taxon>Chryseobacterium</taxon>
    </lineage>
</organism>
<dbReference type="InterPro" id="IPR036388">
    <property type="entry name" value="WH-like_DNA-bd_sf"/>
</dbReference>
<gene>
    <name evidence="2" type="ORF">MTP08_10495</name>
</gene>
<dbReference type="RefSeq" id="WP_243575942.1">
    <property type="nucleotide sequence ID" value="NZ_CP094529.1"/>
</dbReference>